<reference evidence="7 8" key="1">
    <citation type="submission" date="2019-03" db="EMBL/GenBank/DDBJ databases">
        <title>Deep-cultivation of Planctomycetes and their phenomic and genomic characterization uncovers novel biology.</title>
        <authorList>
            <person name="Wiegand S."/>
            <person name="Jogler M."/>
            <person name="Boedeker C."/>
            <person name="Pinto D."/>
            <person name="Vollmers J."/>
            <person name="Rivas-Marin E."/>
            <person name="Kohn T."/>
            <person name="Peeters S.H."/>
            <person name="Heuer A."/>
            <person name="Rast P."/>
            <person name="Oberbeckmann S."/>
            <person name="Bunk B."/>
            <person name="Jeske O."/>
            <person name="Meyerdierks A."/>
            <person name="Storesund J.E."/>
            <person name="Kallscheuer N."/>
            <person name="Luecker S."/>
            <person name="Lage O.M."/>
            <person name="Pohl T."/>
            <person name="Merkel B.J."/>
            <person name="Hornburger P."/>
            <person name="Mueller R.-W."/>
            <person name="Bruemmer F."/>
            <person name="Labrenz M."/>
            <person name="Spormann A.M."/>
            <person name="Op den Camp H."/>
            <person name="Overmann J."/>
            <person name="Amann R."/>
            <person name="Jetten M.S.M."/>
            <person name="Mascher T."/>
            <person name="Medema M.H."/>
            <person name="Devos D.P."/>
            <person name="Kaster A.-K."/>
            <person name="Ovreas L."/>
            <person name="Rohde M."/>
            <person name="Galperin M.Y."/>
            <person name="Jogler C."/>
        </authorList>
    </citation>
    <scope>NUCLEOTIDE SEQUENCE [LARGE SCALE GENOMIC DNA]</scope>
    <source>
        <strain evidence="7 8">Enr13</strain>
    </source>
</reference>
<keyword evidence="3 6" id="KW-1133">Transmembrane helix</keyword>
<keyword evidence="8" id="KW-1185">Reference proteome</keyword>
<dbReference type="InterPro" id="IPR004254">
    <property type="entry name" value="AdipoR/HlyIII-related"/>
</dbReference>
<feature type="transmembrane region" description="Helical" evidence="6">
    <location>
        <begin position="164"/>
        <end position="183"/>
    </location>
</feature>
<evidence type="ECO:0000256" key="4">
    <source>
        <dbReference type="ARBA" id="ARBA00023136"/>
    </source>
</evidence>
<feature type="transmembrane region" description="Helical" evidence="6">
    <location>
        <begin position="113"/>
        <end position="133"/>
    </location>
</feature>
<dbReference type="Pfam" id="PF03006">
    <property type="entry name" value="HlyIII"/>
    <property type="match status" value="1"/>
</dbReference>
<organism evidence="7 8">
    <name type="scientific">Stieleria neptunia</name>
    <dbReference type="NCBI Taxonomy" id="2527979"/>
    <lineage>
        <taxon>Bacteria</taxon>
        <taxon>Pseudomonadati</taxon>
        <taxon>Planctomycetota</taxon>
        <taxon>Planctomycetia</taxon>
        <taxon>Pirellulales</taxon>
        <taxon>Pirellulaceae</taxon>
        <taxon>Stieleria</taxon>
    </lineage>
</organism>
<keyword evidence="5" id="KW-0862">Zinc</keyword>
<feature type="binding site" evidence="5">
    <location>
        <position position="192"/>
    </location>
    <ligand>
        <name>Zn(2+)</name>
        <dbReference type="ChEBI" id="CHEBI:29105"/>
    </ligand>
</feature>
<dbReference type="PANTHER" id="PTHR20855:SF3">
    <property type="entry name" value="LD03007P"/>
    <property type="match status" value="1"/>
</dbReference>
<sequence length="216" mass="23406">MNAPAPPHGNAPVRHGEEWANALTHGLAALMSLVLGTWLVLEALPDNPGLALACAAYIASVCATFSFSTLSHAILQQPLLDRLRAWDQAMIYAMISGTYTPIIFRYAPDAVRTPLLIAVWVAAFTGIAGKLLMRHRVNNVATVSYLLLGWLPAIPLYGNVPAGLGWGMLLGGVLYSLGVIVLLNDSKVKYLHVVWHLFVISAALCHFLAIQWYVVP</sequence>
<dbReference type="AlphaFoldDB" id="A0A518HTD4"/>
<feature type="binding site" evidence="5">
    <location>
        <position position="196"/>
    </location>
    <ligand>
        <name>Zn(2+)</name>
        <dbReference type="ChEBI" id="CHEBI:29105"/>
    </ligand>
</feature>
<keyword evidence="5" id="KW-0479">Metal-binding</keyword>
<feature type="transmembrane region" description="Helical" evidence="6">
    <location>
        <begin position="47"/>
        <end position="68"/>
    </location>
</feature>
<evidence type="ECO:0000256" key="6">
    <source>
        <dbReference type="SAM" id="Phobius"/>
    </source>
</evidence>
<feature type="transmembrane region" description="Helical" evidence="6">
    <location>
        <begin position="22"/>
        <end position="41"/>
    </location>
</feature>
<proteinExistence type="predicted"/>
<feature type="binding site" evidence="5">
    <location>
        <position position="72"/>
    </location>
    <ligand>
        <name>Zn(2+)</name>
        <dbReference type="ChEBI" id="CHEBI:29105"/>
    </ligand>
</feature>
<dbReference type="RefSeq" id="WP_231744373.1">
    <property type="nucleotide sequence ID" value="NZ_CP037423.1"/>
</dbReference>
<feature type="transmembrane region" description="Helical" evidence="6">
    <location>
        <begin position="140"/>
        <end position="158"/>
    </location>
</feature>
<dbReference type="PANTHER" id="PTHR20855">
    <property type="entry name" value="ADIPOR/PROGESTIN RECEPTOR-RELATED"/>
    <property type="match status" value="1"/>
</dbReference>
<evidence type="ECO:0000256" key="1">
    <source>
        <dbReference type="ARBA" id="ARBA00004141"/>
    </source>
</evidence>
<keyword evidence="4 6" id="KW-0472">Membrane</keyword>
<evidence type="ECO:0000313" key="7">
    <source>
        <dbReference type="EMBL" id="QDV44119.1"/>
    </source>
</evidence>
<feature type="transmembrane region" description="Helical" evidence="6">
    <location>
        <begin position="190"/>
        <end position="214"/>
    </location>
</feature>
<evidence type="ECO:0000313" key="8">
    <source>
        <dbReference type="Proteomes" id="UP000319004"/>
    </source>
</evidence>
<dbReference type="KEGG" id="snep:Enr13x_39810"/>
<dbReference type="GO" id="GO:0016020">
    <property type="term" value="C:membrane"/>
    <property type="evidence" value="ECO:0007669"/>
    <property type="project" value="UniProtKB-SubCell"/>
</dbReference>
<name>A0A518HTD4_9BACT</name>
<evidence type="ECO:0000256" key="3">
    <source>
        <dbReference type="ARBA" id="ARBA00022989"/>
    </source>
</evidence>
<evidence type="ECO:0000256" key="2">
    <source>
        <dbReference type="ARBA" id="ARBA00022692"/>
    </source>
</evidence>
<gene>
    <name evidence="7" type="ORF">Enr13x_39810</name>
</gene>
<dbReference type="EMBL" id="CP037423">
    <property type="protein sequence ID" value="QDV44119.1"/>
    <property type="molecule type" value="Genomic_DNA"/>
</dbReference>
<keyword evidence="2 6" id="KW-0812">Transmembrane</keyword>
<dbReference type="Proteomes" id="UP000319004">
    <property type="component" value="Chromosome"/>
</dbReference>
<comment type="subcellular location">
    <subcellularLocation>
        <location evidence="1">Membrane</location>
        <topology evidence="1">Multi-pass membrane protein</topology>
    </subcellularLocation>
</comment>
<protein>
    <submittedName>
        <fullName evidence="7">Hemolysin-III related</fullName>
    </submittedName>
</protein>
<evidence type="ECO:0000256" key="5">
    <source>
        <dbReference type="PIRSR" id="PIRSR604254-1"/>
    </source>
</evidence>
<dbReference type="GO" id="GO:0046872">
    <property type="term" value="F:metal ion binding"/>
    <property type="evidence" value="ECO:0007669"/>
    <property type="project" value="UniProtKB-KW"/>
</dbReference>
<accession>A0A518HTD4</accession>